<dbReference type="EMBL" id="JACHDB010000001">
    <property type="protein sequence ID" value="MBB5433992.1"/>
    <property type="molecule type" value="Genomic_DNA"/>
</dbReference>
<evidence type="ECO:0000259" key="1">
    <source>
        <dbReference type="PROSITE" id="PS50995"/>
    </source>
</evidence>
<dbReference type="RefSeq" id="WP_184394230.1">
    <property type="nucleotide sequence ID" value="NZ_BAAAJD010000040.1"/>
</dbReference>
<evidence type="ECO:0000313" key="3">
    <source>
        <dbReference type="Proteomes" id="UP000572635"/>
    </source>
</evidence>
<sequence>MAEKSTEDEGERAGVRGPLADLTAFRLIKLGDLIYAEAQRTLAPLGLTPRLFHVLAGAASMDAPSQQDLARTLGFDPNVMVGVVDELERLGLAERARNPRDRRRYIVAPTEAGTARLAEAAQAVREAEDRLMSAIPAKDRAALHRASALLLAAHPGTVKTE</sequence>
<dbReference type="Proteomes" id="UP000572635">
    <property type="component" value="Unassembled WGS sequence"/>
</dbReference>
<dbReference type="InterPro" id="IPR000835">
    <property type="entry name" value="HTH_MarR-typ"/>
</dbReference>
<comment type="caution">
    <text evidence="2">The sequence shown here is derived from an EMBL/GenBank/DDBJ whole genome shotgun (WGS) entry which is preliminary data.</text>
</comment>
<organism evidence="2 3">
    <name type="scientific">Nocardiopsis composta</name>
    <dbReference type="NCBI Taxonomy" id="157465"/>
    <lineage>
        <taxon>Bacteria</taxon>
        <taxon>Bacillati</taxon>
        <taxon>Actinomycetota</taxon>
        <taxon>Actinomycetes</taxon>
        <taxon>Streptosporangiales</taxon>
        <taxon>Nocardiopsidaceae</taxon>
        <taxon>Nocardiopsis</taxon>
    </lineage>
</organism>
<protein>
    <submittedName>
        <fullName evidence="2">DNA-binding MarR family transcriptional regulator</fullName>
    </submittedName>
</protein>
<dbReference type="SUPFAM" id="SSF46785">
    <property type="entry name" value="Winged helix' DNA-binding domain"/>
    <property type="match status" value="1"/>
</dbReference>
<accession>A0A7W8VF37</accession>
<dbReference type="InterPro" id="IPR036388">
    <property type="entry name" value="WH-like_DNA-bd_sf"/>
</dbReference>
<dbReference type="PROSITE" id="PS50995">
    <property type="entry name" value="HTH_MARR_2"/>
    <property type="match status" value="1"/>
</dbReference>
<feature type="domain" description="HTH marR-type" evidence="1">
    <location>
        <begin position="20"/>
        <end position="152"/>
    </location>
</feature>
<dbReference type="SMART" id="SM00347">
    <property type="entry name" value="HTH_MARR"/>
    <property type="match status" value="1"/>
</dbReference>
<dbReference type="GO" id="GO:0003700">
    <property type="term" value="F:DNA-binding transcription factor activity"/>
    <property type="evidence" value="ECO:0007669"/>
    <property type="project" value="InterPro"/>
</dbReference>
<dbReference type="GO" id="GO:0003677">
    <property type="term" value="F:DNA binding"/>
    <property type="evidence" value="ECO:0007669"/>
    <property type="project" value="UniProtKB-KW"/>
</dbReference>
<dbReference type="Gene3D" id="1.10.10.10">
    <property type="entry name" value="Winged helix-like DNA-binding domain superfamily/Winged helix DNA-binding domain"/>
    <property type="match status" value="1"/>
</dbReference>
<dbReference type="Pfam" id="PF12802">
    <property type="entry name" value="MarR_2"/>
    <property type="match status" value="1"/>
</dbReference>
<dbReference type="PANTHER" id="PTHR33164">
    <property type="entry name" value="TRANSCRIPTIONAL REGULATOR, MARR FAMILY"/>
    <property type="match status" value="1"/>
</dbReference>
<evidence type="ECO:0000313" key="2">
    <source>
        <dbReference type="EMBL" id="MBB5433992.1"/>
    </source>
</evidence>
<keyword evidence="3" id="KW-1185">Reference proteome</keyword>
<keyword evidence="2" id="KW-0238">DNA-binding</keyword>
<proteinExistence type="predicted"/>
<gene>
    <name evidence="2" type="ORF">HDA36_004076</name>
</gene>
<dbReference type="AlphaFoldDB" id="A0A7W8VF37"/>
<dbReference type="PANTHER" id="PTHR33164:SF43">
    <property type="entry name" value="HTH-TYPE TRANSCRIPTIONAL REPRESSOR YETL"/>
    <property type="match status" value="1"/>
</dbReference>
<dbReference type="InterPro" id="IPR036390">
    <property type="entry name" value="WH_DNA-bd_sf"/>
</dbReference>
<name>A0A7W8VF37_9ACTN</name>
<reference evidence="2 3" key="1">
    <citation type="submission" date="2020-08" db="EMBL/GenBank/DDBJ databases">
        <title>Sequencing the genomes of 1000 actinobacteria strains.</title>
        <authorList>
            <person name="Klenk H.-P."/>
        </authorList>
    </citation>
    <scope>NUCLEOTIDE SEQUENCE [LARGE SCALE GENOMIC DNA]</scope>
    <source>
        <strain evidence="2 3">DSM 44551</strain>
    </source>
</reference>
<dbReference type="InterPro" id="IPR039422">
    <property type="entry name" value="MarR/SlyA-like"/>
</dbReference>
<dbReference type="GO" id="GO:0006950">
    <property type="term" value="P:response to stress"/>
    <property type="evidence" value="ECO:0007669"/>
    <property type="project" value="TreeGrafter"/>
</dbReference>